<evidence type="ECO:0000313" key="3">
    <source>
        <dbReference type="Proteomes" id="UP000314294"/>
    </source>
</evidence>
<evidence type="ECO:0000313" key="2">
    <source>
        <dbReference type="EMBL" id="TNN64109.1"/>
    </source>
</evidence>
<organism evidence="2 3">
    <name type="scientific">Liparis tanakae</name>
    <name type="common">Tanaka's snailfish</name>
    <dbReference type="NCBI Taxonomy" id="230148"/>
    <lineage>
        <taxon>Eukaryota</taxon>
        <taxon>Metazoa</taxon>
        <taxon>Chordata</taxon>
        <taxon>Craniata</taxon>
        <taxon>Vertebrata</taxon>
        <taxon>Euteleostomi</taxon>
        <taxon>Actinopterygii</taxon>
        <taxon>Neopterygii</taxon>
        <taxon>Teleostei</taxon>
        <taxon>Neoteleostei</taxon>
        <taxon>Acanthomorphata</taxon>
        <taxon>Eupercaria</taxon>
        <taxon>Perciformes</taxon>
        <taxon>Cottioidei</taxon>
        <taxon>Cottales</taxon>
        <taxon>Liparidae</taxon>
        <taxon>Liparis</taxon>
    </lineage>
</organism>
<comment type="caution">
    <text evidence="2">The sequence shown here is derived from an EMBL/GenBank/DDBJ whole genome shotgun (WGS) entry which is preliminary data.</text>
</comment>
<sequence length="125" mass="14129">MPAEDCVPSHMGRRMASEIKSRYTREDVGDARPQPWRHAQRPLLLARFHIRINHPPLGKRCQELWDAIKDWLLEPKSDSINPLMNPLPGAVDPVTRPPPRSELSHEGTLFLPGPAGIDTIFSVLN</sequence>
<feature type="region of interest" description="Disordered" evidence="1">
    <location>
        <begin position="82"/>
        <end position="106"/>
    </location>
</feature>
<feature type="region of interest" description="Disordered" evidence="1">
    <location>
        <begin position="1"/>
        <end position="34"/>
    </location>
</feature>
<gene>
    <name evidence="2" type="ORF">EYF80_025607</name>
</gene>
<name>A0A4Z2HE34_9TELE</name>
<evidence type="ECO:0000256" key="1">
    <source>
        <dbReference type="SAM" id="MobiDB-lite"/>
    </source>
</evidence>
<protein>
    <submittedName>
        <fullName evidence="2">Uncharacterized protein</fullName>
    </submittedName>
</protein>
<proteinExistence type="predicted"/>
<accession>A0A4Z2HE34</accession>
<dbReference type="EMBL" id="SRLO01000258">
    <property type="protein sequence ID" value="TNN64109.1"/>
    <property type="molecule type" value="Genomic_DNA"/>
</dbReference>
<dbReference type="AlphaFoldDB" id="A0A4Z2HE34"/>
<keyword evidence="3" id="KW-1185">Reference proteome</keyword>
<reference evidence="2 3" key="1">
    <citation type="submission" date="2019-03" db="EMBL/GenBank/DDBJ databases">
        <title>First draft genome of Liparis tanakae, snailfish: a comprehensive survey of snailfish specific genes.</title>
        <authorList>
            <person name="Kim W."/>
            <person name="Song I."/>
            <person name="Jeong J.-H."/>
            <person name="Kim D."/>
            <person name="Kim S."/>
            <person name="Ryu S."/>
            <person name="Song J.Y."/>
            <person name="Lee S.K."/>
        </authorList>
    </citation>
    <scope>NUCLEOTIDE SEQUENCE [LARGE SCALE GENOMIC DNA]</scope>
    <source>
        <tissue evidence="2">Muscle</tissue>
    </source>
</reference>
<dbReference type="Proteomes" id="UP000314294">
    <property type="component" value="Unassembled WGS sequence"/>
</dbReference>
<feature type="compositionally biased region" description="Basic and acidic residues" evidence="1">
    <location>
        <begin position="15"/>
        <end position="30"/>
    </location>
</feature>